<dbReference type="SUPFAM" id="SSF54593">
    <property type="entry name" value="Glyoxalase/Bleomycin resistance protein/Dihydroxybiphenyl dioxygenase"/>
    <property type="match status" value="1"/>
</dbReference>
<name>A0AAE2ZMH8_9HYPH</name>
<dbReference type="InterPro" id="IPR029068">
    <property type="entry name" value="Glyas_Bleomycin-R_OHBP_Dase"/>
</dbReference>
<dbReference type="AlphaFoldDB" id="A0AAE2ZMH8"/>
<gene>
    <name evidence="3" type="ORF">K1W69_19295</name>
</gene>
<evidence type="ECO:0000313" key="3">
    <source>
        <dbReference type="EMBL" id="MBW8639348.1"/>
    </source>
</evidence>
<dbReference type="InterPro" id="IPR004360">
    <property type="entry name" value="Glyas_Fos-R_dOase_dom"/>
</dbReference>
<dbReference type="Pfam" id="PF00903">
    <property type="entry name" value="Glyoxalase"/>
    <property type="match status" value="1"/>
</dbReference>
<dbReference type="PROSITE" id="PS51819">
    <property type="entry name" value="VOC"/>
    <property type="match status" value="1"/>
</dbReference>
<dbReference type="EMBL" id="JAICBX010000004">
    <property type="protein sequence ID" value="MBW8639348.1"/>
    <property type="molecule type" value="Genomic_DNA"/>
</dbReference>
<reference evidence="3" key="1">
    <citation type="submission" date="2021-08" db="EMBL/GenBank/DDBJ databases">
        <title>Hoeflea bacterium WL0058 sp. nov., isolated from the sediment.</title>
        <authorList>
            <person name="Wang L."/>
            <person name="Zhang D."/>
        </authorList>
    </citation>
    <scope>NUCLEOTIDE SEQUENCE</scope>
    <source>
        <strain evidence="3">WL0058</strain>
    </source>
</reference>
<dbReference type="Proteomes" id="UP001196509">
    <property type="component" value="Unassembled WGS sequence"/>
</dbReference>
<evidence type="ECO:0000256" key="1">
    <source>
        <dbReference type="SAM" id="MobiDB-lite"/>
    </source>
</evidence>
<protein>
    <submittedName>
        <fullName evidence="3">VOC family protein</fullName>
    </submittedName>
</protein>
<sequence>MPLASGCQHVALVTEDLDRLIAFYERIFDADTLWVLDEGQARHAFLDLGGGFCLHPFEFAGGSPQAAGQPAFFERGHLDHISIAVANRQTFDLVRQRLVEAGACDGTITDWGMLEQVNFRDPDGMDAEVSLPKDGEPRRFEERSMSA</sequence>
<dbReference type="InterPro" id="IPR037523">
    <property type="entry name" value="VOC_core"/>
</dbReference>
<feature type="compositionally biased region" description="Basic and acidic residues" evidence="1">
    <location>
        <begin position="131"/>
        <end position="147"/>
    </location>
</feature>
<evidence type="ECO:0000313" key="4">
    <source>
        <dbReference type="Proteomes" id="UP001196509"/>
    </source>
</evidence>
<organism evidence="3 4">
    <name type="scientific">Flavimaribacter sediminis</name>
    <dbReference type="NCBI Taxonomy" id="2865987"/>
    <lineage>
        <taxon>Bacteria</taxon>
        <taxon>Pseudomonadati</taxon>
        <taxon>Pseudomonadota</taxon>
        <taxon>Alphaproteobacteria</taxon>
        <taxon>Hyphomicrobiales</taxon>
        <taxon>Rhizobiaceae</taxon>
        <taxon>Flavimaribacter</taxon>
    </lineage>
</organism>
<dbReference type="RefSeq" id="WP_220230083.1">
    <property type="nucleotide sequence ID" value="NZ_JAICBX010000004.1"/>
</dbReference>
<feature type="domain" description="VOC" evidence="2">
    <location>
        <begin position="6"/>
        <end position="132"/>
    </location>
</feature>
<dbReference type="CDD" id="cd06587">
    <property type="entry name" value="VOC"/>
    <property type="match status" value="1"/>
</dbReference>
<accession>A0AAE2ZMH8</accession>
<dbReference type="Gene3D" id="3.10.180.10">
    <property type="entry name" value="2,3-Dihydroxybiphenyl 1,2-Dioxygenase, domain 1"/>
    <property type="match status" value="1"/>
</dbReference>
<evidence type="ECO:0000259" key="2">
    <source>
        <dbReference type="PROSITE" id="PS51819"/>
    </source>
</evidence>
<proteinExistence type="predicted"/>
<comment type="caution">
    <text evidence="3">The sequence shown here is derived from an EMBL/GenBank/DDBJ whole genome shotgun (WGS) entry which is preliminary data.</text>
</comment>
<keyword evidence="4" id="KW-1185">Reference proteome</keyword>
<feature type="region of interest" description="Disordered" evidence="1">
    <location>
        <begin position="124"/>
        <end position="147"/>
    </location>
</feature>